<dbReference type="GO" id="GO:0004553">
    <property type="term" value="F:hydrolase activity, hydrolyzing O-glycosyl compounds"/>
    <property type="evidence" value="ECO:0007669"/>
    <property type="project" value="InterPro"/>
</dbReference>
<name>A0A850HI26_9FIRM</name>
<dbReference type="Pfam" id="PF02922">
    <property type="entry name" value="CBM_48"/>
    <property type="match status" value="1"/>
</dbReference>
<dbReference type="InterPro" id="IPR014756">
    <property type="entry name" value="Ig_E-set"/>
</dbReference>
<dbReference type="SMART" id="SM00642">
    <property type="entry name" value="Aamy"/>
    <property type="match status" value="1"/>
</dbReference>
<protein>
    <submittedName>
        <fullName evidence="4">Glycogen debranching protein</fullName>
    </submittedName>
</protein>
<evidence type="ECO:0000313" key="5">
    <source>
        <dbReference type="Proteomes" id="UP000528555"/>
    </source>
</evidence>
<evidence type="ECO:0000313" key="4">
    <source>
        <dbReference type="EMBL" id="NVH58061.1"/>
    </source>
</evidence>
<dbReference type="InterPro" id="IPR006047">
    <property type="entry name" value="GH13_cat_dom"/>
</dbReference>
<organism evidence="4 5">
    <name type="scientific">Dorea phocaeensis</name>
    <dbReference type="NCBI Taxonomy" id="2040291"/>
    <lineage>
        <taxon>Bacteria</taxon>
        <taxon>Bacillati</taxon>
        <taxon>Bacillota</taxon>
        <taxon>Clostridia</taxon>
        <taxon>Lachnospirales</taxon>
        <taxon>Lachnospiraceae</taxon>
        <taxon>Dorea</taxon>
    </lineage>
</organism>
<dbReference type="PANTHER" id="PTHR43002">
    <property type="entry name" value="GLYCOGEN DEBRANCHING ENZYME"/>
    <property type="match status" value="1"/>
</dbReference>
<dbReference type="SUPFAM" id="SSF51011">
    <property type="entry name" value="Glycosyl hydrolase domain"/>
    <property type="match status" value="1"/>
</dbReference>
<dbReference type="Proteomes" id="UP000528555">
    <property type="component" value="Unassembled WGS sequence"/>
</dbReference>
<evidence type="ECO:0000313" key="3">
    <source>
        <dbReference type="EMBL" id="NSK13852.1"/>
    </source>
</evidence>
<dbReference type="EMBL" id="JAAIUO010000002">
    <property type="protein sequence ID" value="NSK13852.1"/>
    <property type="molecule type" value="Genomic_DNA"/>
</dbReference>
<comment type="caution">
    <text evidence="4">The sequence shown here is derived from an EMBL/GenBank/DDBJ whole genome shotgun (WGS) entry which is preliminary data.</text>
</comment>
<dbReference type="SUPFAM" id="SSF81296">
    <property type="entry name" value="E set domains"/>
    <property type="match status" value="1"/>
</dbReference>
<dbReference type="Pfam" id="PF00128">
    <property type="entry name" value="Alpha-amylase"/>
    <property type="match status" value="1"/>
</dbReference>
<dbReference type="InterPro" id="IPR013780">
    <property type="entry name" value="Glyco_hydro_b"/>
</dbReference>
<dbReference type="InterPro" id="IPR017853">
    <property type="entry name" value="GH"/>
</dbReference>
<dbReference type="EMBL" id="JAAITX010000002">
    <property type="protein sequence ID" value="NVH58061.1"/>
    <property type="molecule type" value="Genomic_DNA"/>
</dbReference>
<dbReference type="SUPFAM" id="SSF51445">
    <property type="entry name" value="(Trans)glycosidases"/>
    <property type="match status" value="1"/>
</dbReference>
<dbReference type="CDD" id="cd11234">
    <property type="entry name" value="E_set_GDE_N"/>
    <property type="match status" value="1"/>
</dbReference>
<accession>A0A850HI26</accession>
<keyword evidence="5" id="KW-1185">Reference proteome</keyword>
<proteinExistence type="inferred from homology"/>
<evidence type="ECO:0000259" key="2">
    <source>
        <dbReference type="SMART" id="SM00642"/>
    </source>
</evidence>
<evidence type="ECO:0000256" key="1">
    <source>
        <dbReference type="ARBA" id="ARBA00008061"/>
    </source>
</evidence>
<dbReference type="InterPro" id="IPR004193">
    <property type="entry name" value="Glyco_hydro_13_N"/>
</dbReference>
<sequence>MTAVTGDPLPLGVKAADGKVNFAVSVPAGSSACLILYRKGETKPWKVFPMKRASGRVWSVALEGLDTSCYEYNYQIGDQIVVDPYAKALEGKSVWGKPCDVQQHEVRGSLSQKAFDWEGDAPLEIPYHQVVAYSLHVRGFTKHFSSGVKGKGTFQGLIEKLPYLVDLGVNQIQCMPVYEFEECKRYTNYWGYGEAFCFAPKSAYAASKDPVTECKEMVKACHRAGIEVVFEMPFTDKMPKQMMEECLRYYVLEYHVDGFILNPLVAPMEGILADPILGTSKIMTHQTGFQTVMRRFLKGDEGMVGDVIYWLRHSSEGEGIFNNIAGHTGFTMYDMVSYDGKHNEANGEQNQDGPDYNYSWNCGAEGPTKKKTVLELRKKQLYNAWLLLLTAQGTPCILAGDEFANTQKGNNNVYCQDNSTAWLDWRKLEKEAELHAFVKALIRIRKQYPVFAPAKEMQGLDKTRCGVPDVSYHGESAWRTPSEVYSRQLGVYYSGDDGDGEKKAACFVAYNMHWLEHEFALPALGKNQKWYRIASTREGVLEKPIKLENQKMVPVEDRTVMLLAGM</sequence>
<dbReference type="InterPro" id="IPR013783">
    <property type="entry name" value="Ig-like_fold"/>
</dbReference>
<dbReference type="GO" id="GO:0005975">
    <property type="term" value="P:carbohydrate metabolic process"/>
    <property type="evidence" value="ECO:0007669"/>
    <property type="project" value="InterPro"/>
</dbReference>
<gene>
    <name evidence="4" type="ORF">G5A66_05215</name>
    <name evidence="3" type="ORF">G5A75_02985</name>
</gene>
<reference evidence="5 6" key="1">
    <citation type="journal article" date="2020" name="Cell Host Microbe">
        <title>Functional and Genomic Variation between Human-Derived Isolates of Lachnospiraceae Reveals Inter- and Intra-Species Diversity.</title>
        <authorList>
            <person name="Sorbara M.T."/>
            <person name="Littmann E.R."/>
            <person name="Fontana E."/>
            <person name="Moody T.U."/>
            <person name="Kohout C.E."/>
            <person name="Gjonbalaj M."/>
            <person name="Eaton V."/>
            <person name="Seok R."/>
            <person name="Leiner I.M."/>
            <person name="Pamer E.G."/>
        </authorList>
    </citation>
    <scope>NUCLEOTIDE SEQUENCE [LARGE SCALE GENOMIC DNA]</scope>
    <source>
        <strain evidence="4 5">MSK.17.11</strain>
        <strain evidence="3 6">MSK.17.38</strain>
    </source>
</reference>
<dbReference type="AlphaFoldDB" id="A0A850HI26"/>
<dbReference type="Gene3D" id="3.20.20.80">
    <property type="entry name" value="Glycosidases"/>
    <property type="match status" value="2"/>
</dbReference>
<dbReference type="Gene3D" id="2.60.40.10">
    <property type="entry name" value="Immunoglobulins"/>
    <property type="match status" value="1"/>
</dbReference>
<feature type="domain" description="Glycosyl hydrolase family 13 catalytic" evidence="2">
    <location>
        <begin position="134"/>
        <end position="445"/>
    </location>
</feature>
<comment type="similarity">
    <text evidence="1">Belongs to the glycosyl hydrolase 13 family.</text>
</comment>
<dbReference type="Gene3D" id="2.60.40.1180">
    <property type="entry name" value="Golgi alpha-mannosidase II"/>
    <property type="match status" value="1"/>
</dbReference>
<dbReference type="Proteomes" id="UP000701680">
    <property type="component" value="Unassembled WGS sequence"/>
</dbReference>
<reference evidence="4" key="2">
    <citation type="submission" date="2020-02" db="EMBL/GenBank/DDBJ databases">
        <authorList>
            <person name="Littmann E."/>
            <person name="Sorbara M."/>
        </authorList>
    </citation>
    <scope>NUCLEOTIDE SEQUENCE</scope>
    <source>
        <strain evidence="4">MSK.17.11</strain>
        <strain evidence="3">MSK.17.38</strain>
    </source>
</reference>
<evidence type="ECO:0000313" key="6">
    <source>
        <dbReference type="Proteomes" id="UP000701680"/>
    </source>
</evidence>